<evidence type="ECO:0000313" key="1">
    <source>
        <dbReference type="EMBL" id="CBX95159.1"/>
    </source>
</evidence>
<reference evidence="2" key="1">
    <citation type="journal article" date="2011" name="Nat. Commun.">
        <title>Effector diversification within compartments of the Leptosphaeria maculans genome affected by Repeat-Induced Point mutations.</title>
        <authorList>
            <person name="Rouxel T."/>
            <person name="Grandaubert J."/>
            <person name="Hane J.K."/>
            <person name="Hoede C."/>
            <person name="van de Wouw A.P."/>
            <person name="Couloux A."/>
            <person name="Dominguez V."/>
            <person name="Anthouard V."/>
            <person name="Bally P."/>
            <person name="Bourras S."/>
            <person name="Cozijnsen A.J."/>
            <person name="Ciuffetti L.M."/>
            <person name="Degrave A."/>
            <person name="Dilmaghani A."/>
            <person name="Duret L."/>
            <person name="Fudal I."/>
            <person name="Goodwin S.B."/>
            <person name="Gout L."/>
            <person name="Glaser N."/>
            <person name="Linglin J."/>
            <person name="Kema G.H.J."/>
            <person name="Lapalu N."/>
            <person name="Lawrence C.B."/>
            <person name="May K."/>
            <person name="Meyer M."/>
            <person name="Ollivier B."/>
            <person name="Poulain J."/>
            <person name="Schoch C.L."/>
            <person name="Simon A."/>
            <person name="Spatafora J.W."/>
            <person name="Stachowiak A."/>
            <person name="Turgeon B.G."/>
            <person name="Tyler B.M."/>
            <person name="Vincent D."/>
            <person name="Weissenbach J."/>
            <person name="Amselem J."/>
            <person name="Quesneville H."/>
            <person name="Oliver R.P."/>
            <person name="Wincker P."/>
            <person name="Balesdent M.-H."/>
            <person name="Howlett B.J."/>
        </authorList>
    </citation>
    <scope>NUCLEOTIDE SEQUENCE [LARGE SCALE GENOMIC DNA]</scope>
    <source>
        <strain evidence="2">JN3 / isolate v23.1.3 / race Av1-4-5-6-7-8</strain>
    </source>
</reference>
<proteinExistence type="predicted"/>
<dbReference type="AlphaFoldDB" id="E4ZUT0"/>
<sequence>MATADWPHEYSMSTMLLHIQHDVVVLRSGVYGFGGTFFIAGHPFATNLTRKIAFSTCTATTSTAKPEQLLQTHLFFKSRIHSDVPHSAFPSPAAMAWAQGSCRGRDFYTLFLPRNTTMTPL</sequence>
<dbReference type="HOGENOM" id="CLU_2038484_0_0_1"/>
<dbReference type="InParanoid" id="E4ZUT0"/>
<accession>E4ZUT0</accession>
<keyword evidence="2" id="KW-1185">Reference proteome</keyword>
<dbReference type="EMBL" id="FP929126">
    <property type="protein sequence ID" value="CBX95159.1"/>
    <property type="molecule type" value="Genomic_DNA"/>
</dbReference>
<gene>
    <name evidence="1" type="ORF">LEMA_P115740.1</name>
</gene>
<organism evidence="2">
    <name type="scientific">Leptosphaeria maculans (strain JN3 / isolate v23.1.3 / race Av1-4-5-6-7-8)</name>
    <name type="common">Blackleg fungus</name>
    <name type="synonym">Phoma lingam</name>
    <dbReference type="NCBI Taxonomy" id="985895"/>
    <lineage>
        <taxon>Eukaryota</taxon>
        <taxon>Fungi</taxon>
        <taxon>Dikarya</taxon>
        <taxon>Ascomycota</taxon>
        <taxon>Pezizomycotina</taxon>
        <taxon>Dothideomycetes</taxon>
        <taxon>Pleosporomycetidae</taxon>
        <taxon>Pleosporales</taxon>
        <taxon>Pleosporineae</taxon>
        <taxon>Leptosphaeriaceae</taxon>
        <taxon>Plenodomus</taxon>
        <taxon>Plenodomus lingam/Leptosphaeria maculans species complex</taxon>
    </lineage>
</organism>
<dbReference type="VEuPathDB" id="FungiDB:LEMA_P115740.1"/>
<dbReference type="Proteomes" id="UP000002668">
    <property type="component" value="Genome"/>
</dbReference>
<protein>
    <submittedName>
        <fullName evidence="1">Predicted protein</fullName>
    </submittedName>
</protein>
<name>E4ZUT0_LEPMJ</name>
<evidence type="ECO:0000313" key="2">
    <source>
        <dbReference type="Proteomes" id="UP000002668"/>
    </source>
</evidence>